<reference evidence="2 3" key="1">
    <citation type="journal article" date="2019" name="Sci. Rep.">
        <title>Orb-weaving spider Araneus ventricosus genome elucidates the spidroin gene catalogue.</title>
        <authorList>
            <person name="Kono N."/>
            <person name="Nakamura H."/>
            <person name="Ohtoshi R."/>
            <person name="Moran D.A.P."/>
            <person name="Shinohara A."/>
            <person name="Yoshida Y."/>
            <person name="Fujiwara M."/>
            <person name="Mori M."/>
            <person name="Tomita M."/>
            <person name="Arakawa K."/>
        </authorList>
    </citation>
    <scope>NUCLEOTIDE SEQUENCE [LARGE SCALE GENOMIC DNA]</scope>
</reference>
<feature type="compositionally biased region" description="Basic and acidic residues" evidence="1">
    <location>
        <begin position="19"/>
        <end position="29"/>
    </location>
</feature>
<dbReference type="EMBL" id="BGPR01012331">
    <property type="protein sequence ID" value="GBN55608.1"/>
    <property type="molecule type" value="Genomic_DNA"/>
</dbReference>
<proteinExistence type="predicted"/>
<feature type="compositionally biased region" description="Acidic residues" evidence="1">
    <location>
        <begin position="8"/>
        <end position="18"/>
    </location>
</feature>
<evidence type="ECO:0000313" key="2">
    <source>
        <dbReference type="EMBL" id="GBN55608.1"/>
    </source>
</evidence>
<feature type="compositionally biased region" description="Low complexity" evidence="1">
    <location>
        <begin position="35"/>
        <end position="46"/>
    </location>
</feature>
<dbReference type="Proteomes" id="UP000499080">
    <property type="component" value="Unassembled WGS sequence"/>
</dbReference>
<feature type="region of interest" description="Disordered" evidence="1">
    <location>
        <begin position="1"/>
        <end position="79"/>
    </location>
</feature>
<feature type="compositionally biased region" description="Acidic residues" evidence="1">
    <location>
        <begin position="47"/>
        <end position="56"/>
    </location>
</feature>
<organism evidence="2 3">
    <name type="scientific">Araneus ventricosus</name>
    <name type="common">Orbweaver spider</name>
    <name type="synonym">Epeira ventricosa</name>
    <dbReference type="NCBI Taxonomy" id="182803"/>
    <lineage>
        <taxon>Eukaryota</taxon>
        <taxon>Metazoa</taxon>
        <taxon>Ecdysozoa</taxon>
        <taxon>Arthropoda</taxon>
        <taxon>Chelicerata</taxon>
        <taxon>Arachnida</taxon>
        <taxon>Araneae</taxon>
        <taxon>Araneomorphae</taxon>
        <taxon>Entelegynae</taxon>
        <taxon>Araneoidea</taxon>
        <taxon>Araneidae</taxon>
        <taxon>Araneus</taxon>
    </lineage>
</organism>
<keyword evidence="3" id="KW-1185">Reference proteome</keyword>
<dbReference type="AlphaFoldDB" id="A0A4Y2PUN5"/>
<protein>
    <submittedName>
        <fullName evidence="2">Uncharacterized protein</fullName>
    </submittedName>
</protein>
<accession>A0A4Y2PUN5</accession>
<comment type="caution">
    <text evidence="2">The sequence shown here is derived from an EMBL/GenBank/DDBJ whole genome shotgun (WGS) entry which is preliminary data.</text>
</comment>
<dbReference type="OrthoDB" id="10510659at2759"/>
<name>A0A4Y2PUN5_ARAVE</name>
<sequence>MNNTAMNCDEDEDDEDGNDHDAEINKPSDSDSEEPQVVVQSESSSESSDESDDNDECAPAPPKRGRTTMQTKQSDRDWKQIDNNPVIFPFNVYSGVCEDLLDKYKSQPASELHIFFRIYGATVRTDLLRD</sequence>
<gene>
    <name evidence="2" type="ORF">AVEN_137833_1</name>
</gene>
<evidence type="ECO:0000313" key="3">
    <source>
        <dbReference type="Proteomes" id="UP000499080"/>
    </source>
</evidence>
<evidence type="ECO:0000256" key="1">
    <source>
        <dbReference type="SAM" id="MobiDB-lite"/>
    </source>
</evidence>